<evidence type="ECO:0000313" key="1">
    <source>
        <dbReference type="Proteomes" id="UP000887576"/>
    </source>
</evidence>
<dbReference type="Proteomes" id="UP000887576">
    <property type="component" value="Unplaced"/>
</dbReference>
<sequence length="127" mass="13670">MPPNPEMTTKTEASEDESSDTDSEESPTNSFSNGPFLVRTYENQVNSSTDDSGNGSMTLIKPNFQVSEMCIKGALDNKVTFCQVPGRLSLLGTYDNHANSSTDDSGNGSMTLIKPNFQVSEMCIKGA</sequence>
<protein>
    <submittedName>
        <fullName evidence="2">Uncharacterized protein</fullName>
    </submittedName>
</protein>
<organism evidence="1 2">
    <name type="scientific">Panagrolaimus sp. JU765</name>
    <dbReference type="NCBI Taxonomy" id="591449"/>
    <lineage>
        <taxon>Eukaryota</taxon>
        <taxon>Metazoa</taxon>
        <taxon>Ecdysozoa</taxon>
        <taxon>Nematoda</taxon>
        <taxon>Chromadorea</taxon>
        <taxon>Rhabditida</taxon>
        <taxon>Tylenchina</taxon>
        <taxon>Panagrolaimomorpha</taxon>
        <taxon>Panagrolaimoidea</taxon>
        <taxon>Panagrolaimidae</taxon>
        <taxon>Panagrolaimus</taxon>
    </lineage>
</organism>
<name>A0AC34QB70_9BILA</name>
<dbReference type="WBParaSite" id="JU765_v2.g14642.t1">
    <property type="protein sequence ID" value="JU765_v2.g14642.t1"/>
    <property type="gene ID" value="JU765_v2.g14642"/>
</dbReference>
<evidence type="ECO:0000313" key="2">
    <source>
        <dbReference type="WBParaSite" id="JU765_v2.g14642.t1"/>
    </source>
</evidence>
<accession>A0AC34QB70</accession>
<proteinExistence type="predicted"/>
<reference evidence="2" key="1">
    <citation type="submission" date="2022-11" db="UniProtKB">
        <authorList>
            <consortium name="WormBaseParasite"/>
        </authorList>
    </citation>
    <scope>IDENTIFICATION</scope>
</reference>